<dbReference type="EMBL" id="BKCJ010207839">
    <property type="protein sequence ID" value="GEY76804.1"/>
    <property type="molecule type" value="Genomic_DNA"/>
</dbReference>
<dbReference type="InterPro" id="IPR027268">
    <property type="entry name" value="Peptidase_M4/M1_CTD_sf"/>
</dbReference>
<sequence>PQPRIGQRADLVHAQVRFEFVELQLGVGQRQRARAEPAIDVDVGLDHARLRHEAVVVHKAGGDRFQLQFVPPVVADAGELAHGVAALALRYPCSARRKVRCRCIDEAGAVLRMHQQPQGLAAVAAPLAVHAHDRVAARVAVAALRDKGAKQRAVAVPARAHQAGQGAARLRVFGRLVGAAAQHHAALLVAQAHGRGVGLGIAPGGAQTPFRIGHRARVKGGQGQPEHVGAFEEKAALFRQAEGNAAGAGRRGFVDLHLRKVGIERGVEHPVRARAGIELEPHGTLVATLAAECIAVAAGAHRQLGLDLHEAAIAHGSHRAAHAADILQQGDVAQRSIPERGTGEQEAVRMGHAAFDHHAPGLAVGVGKTQVRQRPADLHAVAVGQAPDCGVDGEVGAQVRFIEVGAVHAVAERAGDVHPYELRGAAMPGGIEPHADEILVQAHLVAPGERAAHALGRIVPRADAEDQRAVIDQQPHRGAQVGRRRLAVGRQELVEGVERRRQAPRFFIERAVHLQGHAALEQHGRQRCGRRRMAFFQLHGRNIGSRHDGGQTENSEPNDTSALPVCRQRRAGRLRHHAHPDDRLHRQLRQPARAGTAGGHVRPCRRRAARRSGHAEHRGGHVADVYRHRAAHPHRGGTGPQPAHRRRQRGRRGARAGSHQQPGRPPVPDVTQAVAGGRAHHRAHPVPRRAARGHACAVGRRVHVVQNRRWPALDFHHGGRRRLRPVLALHRSSDGQTEADRPAHHGAGAAGRGRQWRGHRHARTGRLAHVRLARQKPQHLWRGAQHRPVRTALGRLREPLRQYHSAALLVPEGQPGQGEAGAGPVRRIHAHARFLREPHRPLPVRRRKNGRGRNSAPGHGTPDHQRMTNADWDDMWLHEGFGSYMQPLYLQSLRGEMEFQAELFNQRKALLNKVPVVSGKTQRIQDIYESERGGPGNDIYAKGSLILHTLRNLIGDDAFFRATRRMVYGTDTPTPCHFQPRWSSTREFIGIANETSGLEAQGRRRIPDAARSARQRPHRNAAHDRRPRPTDAAGTGAGDGRSPLARAAPGSAHRRMEARGSGAQEKGVMMASRSPARWRPRLSGPVCASVLAIALCACDPHYNWREYRSQNHGIPDAPYMVLFPAKPSTHARDVRLGDGLGDVAVHMTMTAAEVDGVVFAVGSAQLPDGAPAPAALQAMATALTRNIGGAITSQAVAGSGAQTTLSMAATGMRNGEPTRLTGRFIARARHVYQVVVIGPARHVAPEQEHAQRILDLLHKNPTRGVITATEAAQALSVLEDQVAESKLHPEADIEHDIHTPEREEGETVEHALDQRVGFAARAYPLVEMLRLAKQENQPIVDGKPRADAHGAVDADRTVEQRADDVVGDAQPQAIAALSQLGGEERIEDAGLVIERDAAAVIFEHDAHRLRSQARRPQAHHAMFSVFERVQQRVVDQVDDHLAVRSREAVHRDIVRHFQFQLMAGLADLVLHRGDDFGAGLVQIEVPAFGAGLVHRHLLEAVDQLRRVVQAAHQQGGCLARRVDEVLEVRTAQGIVVLARFDLRGFRFQRAGDHQAVADRRIEFVRDAGHQRAEGCQLFALHQLLLRVLQLAIRIGVGKRHRHVRRQRVEHIEVDALVGVGAVAVYRDHAAHLPRNRNRHVNQRARFARQRAVLQGAQRFRIRHQLQIGDVARVVPFQVVDEHVLRMVDAPYRQLVRFEHAARVRRVALALFHRERILDQLLLGMIDADAEHAGVHQRVHLLIQHRHDRFAIEIGGDAAADVGQQRDIAVRQLHAFLLPLHFALFAFDRILLLYQFARAAAHFIFQRLLLAHQAPDAQPEQQVADAHHQRDRQYTEPPPFPERRGDDHLQRHRLGDPDAILVGRAHPEHVAAGIEIGVGGKAPVAVGGHPLLVETLELIRIAVALRIGEMQRRELDREHGVVRPERDRSGGIERPLQHILARDVGHDRLVEDREIGNRHLRRHGVVLDARRVEGGNATEAAEVHGAVGRLVAGAHEIRPVEQPILGGVLLEDARVGIEHVDAAGAADPEPALVVAEDGADRIRRTAVVDGIKTEVQLAVRACHGLAQTGARAHPQRRFGVFVQVLHALVAQAVGAVGLVTVVAEFSGAAVHAVEAIFSTHPQGTGAVFQQRIDRAADAVGILFIMAIGAHSQRVRIDPVQAGAGCHPDRAGPVDHHAPHGQRRGVGVERNARVMAGDGIAPRHAGIAAHPQAILLVGRQRHQLVARQTGGILGIGAPDFGGAPGGIEAGQAIGRSDPQLVAASAVYGAHLVVADAVQDAVILGIPLEAAAQQIDLVESRVPVTDPQGAGTVLVERADLVVGNAILVQAVGAVLVKDALVRITAHQPAIKHCQPQVTLAIVQQGHDAAVVEHLGAVERNAFGPVTVDAPGLQAGHAHHPQQSIGTDGQVGDVVRWGGRCLGRQVAKPARSGRQQFEPAGSPYPEIAALVAHHGIDAVVAQAVRVARYMAQALHGPGSQIQMLQPFAGRQPQAVFAIADDVGDGQIDRPGQLMDEALAGPAARIGRIVLEAGDAVTVIAVQSSLGADPQITVAVLQHAGNRLLRQAIFHAQAVETQAEGSRHGMRAQAQPGKQQDPPRDACNHKAQLRY</sequence>
<feature type="compositionally biased region" description="Basic residues" evidence="1">
    <location>
        <begin position="602"/>
        <end position="612"/>
    </location>
</feature>
<dbReference type="SUPFAM" id="SSF55486">
    <property type="entry name" value="Metalloproteases ('zincins'), catalytic domain"/>
    <property type="match status" value="1"/>
</dbReference>
<evidence type="ECO:0000256" key="1">
    <source>
        <dbReference type="SAM" id="MobiDB-lite"/>
    </source>
</evidence>
<feature type="region of interest" description="Disordered" evidence="1">
    <location>
        <begin position="542"/>
        <end position="562"/>
    </location>
</feature>
<feature type="region of interest" description="Disordered" evidence="1">
    <location>
        <begin position="838"/>
        <end position="867"/>
    </location>
</feature>
<dbReference type="GO" id="GO:0008237">
    <property type="term" value="F:metallopeptidase activity"/>
    <property type="evidence" value="ECO:0007669"/>
    <property type="project" value="InterPro"/>
</dbReference>
<feature type="compositionally biased region" description="Basic and acidic residues" evidence="1">
    <location>
        <begin position="1824"/>
        <end position="1833"/>
    </location>
</feature>
<feature type="compositionally biased region" description="Basic and acidic residues" evidence="1">
    <location>
        <begin position="1840"/>
        <end position="1850"/>
    </location>
</feature>
<evidence type="ECO:0000313" key="3">
    <source>
        <dbReference type="EMBL" id="GEY76804.1"/>
    </source>
</evidence>
<feature type="compositionally biased region" description="Basic and acidic residues" evidence="1">
    <location>
        <begin position="613"/>
        <end position="627"/>
    </location>
</feature>
<feature type="non-terminal residue" evidence="3">
    <location>
        <position position="1"/>
    </location>
</feature>
<reference evidence="3" key="1">
    <citation type="journal article" date="2019" name="Sci. Rep.">
        <title>Draft genome of Tanacetum cinerariifolium, the natural source of mosquito coil.</title>
        <authorList>
            <person name="Yamashiro T."/>
            <person name="Shiraishi A."/>
            <person name="Satake H."/>
            <person name="Nakayama K."/>
        </authorList>
    </citation>
    <scope>NUCLEOTIDE SEQUENCE</scope>
</reference>
<feature type="domain" description="Peptidase M1 membrane alanine aminopeptidase" evidence="2">
    <location>
        <begin position="867"/>
        <end position="964"/>
    </location>
</feature>
<feature type="region of interest" description="Disordered" evidence="1">
    <location>
        <begin position="2571"/>
        <end position="2606"/>
    </location>
</feature>
<dbReference type="Gene3D" id="1.10.390.10">
    <property type="entry name" value="Neutral Protease Domain 2"/>
    <property type="match status" value="1"/>
</dbReference>
<feature type="region of interest" description="Disordered" evidence="1">
    <location>
        <begin position="993"/>
        <end position="1068"/>
    </location>
</feature>
<feature type="compositionally biased region" description="Basic residues" evidence="1">
    <location>
        <begin position="678"/>
        <end position="692"/>
    </location>
</feature>
<proteinExistence type="predicted"/>
<feature type="compositionally biased region" description="Basic residues" evidence="1">
    <location>
        <begin position="643"/>
        <end position="654"/>
    </location>
</feature>
<feature type="region of interest" description="Disordered" evidence="1">
    <location>
        <begin position="733"/>
        <end position="759"/>
    </location>
</feature>
<dbReference type="Pfam" id="PF08895">
    <property type="entry name" value="DUF1840"/>
    <property type="match status" value="1"/>
</dbReference>
<name>A0A699HXM2_TANCI</name>
<comment type="caution">
    <text evidence="3">The sequence shown here is derived from an EMBL/GenBank/DDBJ whole genome shotgun (WGS) entry which is preliminary data.</text>
</comment>
<organism evidence="3">
    <name type="scientific">Tanacetum cinerariifolium</name>
    <name type="common">Dalmatian daisy</name>
    <name type="synonym">Chrysanthemum cinerariifolium</name>
    <dbReference type="NCBI Taxonomy" id="118510"/>
    <lineage>
        <taxon>Eukaryota</taxon>
        <taxon>Viridiplantae</taxon>
        <taxon>Streptophyta</taxon>
        <taxon>Embryophyta</taxon>
        <taxon>Tracheophyta</taxon>
        <taxon>Spermatophyta</taxon>
        <taxon>Magnoliopsida</taxon>
        <taxon>eudicotyledons</taxon>
        <taxon>Gunneridae</taxon>
        <taxon>Pentapetalae</taxon>
        <taxon>asterids</taxon>
        <taxon>campanulids</taxon>
        <taxon>Asterales</taxon>
        <taxon>Asteraceae</taxon>
        <taxon>Asteroideae</taxon>
        <taxon>Anthemideae</taxon>
        <taxon>Anthemidinae</taxon>
        <taxon>Tanacetum</taxon>
    </lineage>
</organism>
<dbReference type="GO" id="GO:0008270">
    <property type="term" value="F:zinc ion binding"/>
    <property type="evidence" value="ECO:0007669"/>
    <property type="project" value="InterPro"/>
</dbReference>
<feature type="compositionally biased region" description="Basic residues" evidence="1">
    <location>
        <begin position="842"/>
        <end position="851"/>
    </location>
</feature>
<feature type="region of interest" description="Disordered" evidence="1">
    <location>
        <begin position="574"/>
        <end position="694"/>
    </location>
</feature>
<accession>A0A699HXM2</accession>
<protein>
    <recommendedName>
        <fullName evidence="2">Peptidase M1 membrane alanine aminopeptidase domain-containing protein</fullName>
    </recommendedName>
</protein>
<dbReference type="Pfam" id="PF01433">
    <property type="entry name" value="Peptidase_M1"/>
    <property type="match status" value="1"/>
</dbReference>
<dbReference type="InterPro" id="IPR014991">
    <property type="entry name" value="DUF1840"/>
</dbReference>
<feature type="compositionally biased region" description="Polar residues" evidence="1">
    <location>
        <begin position="551"/>
        <end position="561"/>
    </location>
</feature>
<evidence type="ECO:0000259" key="2">
    <source>
        <dbReference type="Pfam" id="PF01433"/>
    </source>
</evidence>
<feature type="region of interest" description="Disordered" evidence="1">
    <location>
        <begin position="1818"/>
        <end position="1850"/>
    </location>
</feature>
<gene>
    <name evidence="3" type="ORF">Tci_448778</name>
</gene>
<dbReference type="InterPro" id="IPR014782">
    <property type="entry name" value="Peptidase_M1_dom"/>
</dbReference>